<dbReference type="Gene3D" id="3.30.70.1450">
    <property type="entry name" value="Regulator of K+ conductance, C-terminal domain"/>
    <property type="match status" value="2"/>
</dbReference>
<keyword evidence="5 8" id="KW-0812">Transmembrane</keyword>
<keyword evidence="11" id="KW-1185">Reference proteome</keyword>
<keyword evidence="6 8" id="KW-1133">Transmembrane helix</keyword>
<evidence type="ECO:0000256" key="3">
    <source>
        <dbReference type="ARBA" id="ARBA00022448"/>
    </source>
</evidence>
<accession>A0ABQ0E3T8</accession>
<proteinExistence type="inferred from homology"/>
<feature type="domain" description="RCK C-terminal" evidence="9">
    <location>
        <begin position="286"/>
        <end position="370"/>
    </location>
</feature>
<dbReference type="PANTHER" id="PTHR30445:SF3">
    <property type="entry name" value="TRANSPORT PROTEIN YIDE-RELATED"/>
    <property type="match status" value="1"/>
</dbReference>
<comment type="similarity">
    <text evidence="2">Belongs to the AAE transporter (TC 2.A.81) family.</text>
</comment>
<evidence type="ECO:0000256" key="4">
    <source>
        <dbReference type="ARBA" id="ARBA00022475"/>
    </source>
</evidence>
<evidence type="ECO:0000259" key="9">
    <source>
        <dbReference type="PROSITE" id="PS51202"/>
    </source>
</evidence>
<feature type="transmembrane region" description="Helical" evidence="8">
    <location>
        <begin position="12"/>
        <end position="35"/>
    </location>
</feature>
<evidence type="ECO:0000256" key="6">
    <source>
        <dbReference type="ARBA" id="ARBA00022989"/>
    </source>
</evidence>
<dbReference type="Pfam" id="PF06826">
    <property type="entry name" value="Asp-Al_Ex"/>
    <property type="match status" value="2"/>
</dbReference>
<feature type="transmembrane region" description="Helical" evidence="8">
    <location>
        <begin position="166"/>
        <end position="191"/>
    </location>
</feature>
<feature type="transmembrane region" description="Helical" evidence="8">
    <location>
        <begin position="380"/>
        <end position="400"/>
    </location>
</feature>
<dbReference type="PROSITE" id="PS51202">
    <property type="entry name" value="RCK_C"/>
    <property type="match status" value="2"/>
</dbReference>
<keyword evidence="4" id="KW-1003">Cell membrane</keyword>
<comment type="subcellular location">
    <subcellularLocation>
        <location evidence="1">Cell membrane</location>
        <topology evidence="1">Multi-pass membrane protein</topology>
    </subcellularLocation>
</comment>
<evidence type="ECO:0000256" key="7">
    <source>
        <dbReference type="ARBA" id="ARBA00023136"/>
    </source>
</evidence>
<keyword evidence="3" id="KW-0813">Transport</keyword>
<comment type="caution">
    <text evidence="10">The sequence shown here is derived from an EMBL/GenBank/DDBJ whole genome shotgun (WGS) entry which is preliminary data.</text>
</comment>
<dbReference type="Proteomes" id="UP001628220">
    <property type="component" value="Unassembled WGS sequence"/>
</dbReference>
<feature type="transmembrane region" description="Helical" evidence="8">
    <location>
        <begin position="446"/>
        <end position="468"/>
    </location>
</feature>
<feature type="transmembrane region" description="Helical" evidence="8">
    <location>
        <begin position="534"/>
        <end position="557"/>
    </location>
</feature>
<evidence type="ECO:0000256" key="1">
    <source>
        <dbReference type="ARBA" id="ARBA00004651"/>
    </source>
</evidence>
<feature type="transmembrane region" description="Helical" evidence="8">
    <location>
        <begin position="474"/>
        <end position="493"/>
    </location>
</feature>
<feature type="transmembrane region" description="Helical" evidence="8">
    <location>
        <begin position="73"/>
        <end position="92"/>
    </location>
</feature>
<sequence>MTSFVDWFREVFLVTSVTQTIIIIFFVCAIGLLLTKIPMGKFSLGVTFVFFAGIAVANLGVEVDKQSLLFAQNFGLVLFIYALGVQVGPSFFPSLRSGGIQDNLMGLLLVAVSLVFCWFFHFLVGLPITEMVGIMSGAVTNTPMLAAAQSTVAGIDPNTALVQSDMALACAVTYPLGVIGMIIGMIVLDLLPKPKKKQREAQHHVTFLSEYTIANPSIFGMNIAQVAKDSEFTFVVTRLWHGGTVAIPTSETVLHEGDRVLVISDEERVRSLELLFGHRNQADWNREGIDWNAIDKDLISKRIVITNKELNGERLGHMKLRSLYGVNVTRVDRAGIELLATPDLHVQLGDRMVVVGSKSAVEQAEQLIGNEVNLLDAPNLLSLFVGLLLGCVVGLIPIMIPGISFPIKLGLAGGPIIVGILMGAYGPRFRLMTYITNSASLFIRQFGIILYLCCLGLASGGNFLETLLHGNGPLWVLLGFIITLLPVVIVGFVTQKWMKKSYGETCGMLCGAMANPMVLDFLEGKVKDDSHNIAYATVYPLSMFARIITAQIMILLFF</sequence>
<evidence type="ECO:0000313" key="10">
    <source>
        <dbReference type="EMBL" id="GAB1252333.1"/>
    </source>
</evidence>
<dbReference type="EMBL" id="BAAFSF010000004">
    <property type="protein sequence ID" value="GAB1252333.1"/>
    <property type="molecule type" value="Genomic_DNA"/>
</dbReference>
<protein>
    <submittedName>
        <fullName evidence="10">Transporter</fullName>
    </submittedName>
</protein>
<evidence type="ECO:0000256" key="2">
    <source>
        <dbReference type="ARBA" id="ARBA00009854"/>
    </source>
</evidence>
<dbReference type="SUPFAM" id="SSF116726">
    <property type="entry name" value="TrkA C-terminal domain-like"/>
    <property type="match status" value="2"/>
</dbReference>
<evidence type="ECO:0000256" key="5">
    <source>
        <dbReference type="ARBA" id="ARBA00022692"/>
    </source>
</evidence>
<organism evidence="10 11">
    <name type="scientific">Porphyromonas miyakawae</name>
    <dbReference type="NCBI Taxonomy" id="3137470"/>
    <lineage>
        <taxon>Bacteria</taxon>
        <taxon>Pseudomonadati</taxon>
        <taxon>Bacteroidota</taxon>
        <taxon>Bacteroidia</taxon>
        <taxon>Bacteroidales</taxon>
        <taxon>Porphyromonadaceae</taxon>
        <taxon>Porphyromonas</taxon>
    </lineage>
</organism>
<feature type="domain" description="RCK C-terminal" evidence="9">
    <location>
        <begin position="195"/>
        <end position="278"/>
    </location>
</feature>
<feature type="transmembrane region" description="Helical" evidence="8">
    <location>
        <begin position="104"/>
        <end position="124"/>
    </location>
</feature>
<dbReference type="Pfam" id="PF02080">
    <property type="entry name" value="TrkA_C"/>
    <property type="match status" value="2"/>
</dbReference>
<feature type="transmembrane region" description="Helical" evidence="8">
    <location>
        <begin position="42"/>
        <end position="61"/>
    </location>
</feature>
<evidence type="ECO:0000256" key="8">
    <source>
        <dbReference type="SAM" id="Phobius"/>
    </source>
</evidence>
<gene>
    <name evidence="10" type="ORF">Tsumi_14390</name>
</gene>
<dbReference type="PANTHER" id="PTHR30445">
    <property type="entry name" value="K(+)_H(+) ANTIPORTER SUBUNIT KHTT"/>
    <property type="match status" value="1"/>
</dbReference>
<reference evidence="10 11" key="1">
    <citation type="journal article" date="2025" name="Int. J. Syst. Evol. Microbiol.">
        <title>Desulfovibrio falkowii sp. nov., Porphyromonas miyakawae sp. nov., Mediterraneibacter flintii sp. nov. and Owariibacterium komagatae gen. nov., sp. nov., isolated from human faeces.</title>
        <authorList>
            <person name="Hamaguchi T."/>
            <person name="Ohara M."/>
            <person name="Hisatomi A."/>
            <person name="Sekiguchi K."/>
            <person name="Takeda J.I."/>
            <person name="Ueyama J."/>
            <person name="Ito M."/>
            <person name="Nishiwaki H."/>
            <person name="Ogi T."/>
            <person name="Hirayama M."/>
            <person name="Ohkuma M."/>
            <person name="Sakamoto M."/>
            <person name="Ohno K."/>
        </authorList>
    </citation>
    <scope>NUCLEOTIDE SEQUENCE [LARGE SCALE GENOMIC DNA]</scope>
    <source>
        <strain evidence="10 11">13CB11C</strain>
    </source>
</reference>
<keyword evidence="7 8" id="KW-0472">Membrane</keyword>
<dbReference type="InterPro" id="IPR036721">
    <property type="entry name" value="RCK_C_sf"/>
</dbReference>
<feature type="transmembrane region" description="Helical" evidence="8">
    <location>
        <begin position="406"/>
        <end position="425"/>
    </location>
</feature>
<dbReference type="InterPro" id="IPR050144">
    <property type="entry name" value="AAE_transporter"/>
</dbReference>
<dbReference type="InterPro" id="IPR006512">
    <property type="entry name" value="YidE_YbjL"/>
</dbReference>
<dbReference type="NCBIfam" id="TIGR01625">
    <property type="entry name" value="YidE_YbjL_dupl"/>
    <property type="match status" value="2"/>
</dbReference>
<name>A0ABQ0E3T8_9PORP</name>
<dbReference type="InterPro" id="IPR006037">
    <property type="entry name" value="RCK_C"/>
</dbReference>
<evidence type="ECO:0000313" key="11">
    <source>
        <dbReference type="Proteomes" id="UP001628220"/>
    </source>
</evidence>
<dbReference type="RefSeq" id="WP_411916089.1">
    <property type="nucleotide sequence ID" value="NZ_BAAFSF010000004.1"/>
</dbReference>
<dbReference type="NCBIfam" id="NF003007">
    <property type="entry name" value="PRK03818.1"/>
    <property type="match status" value="1"/>
</dbReference>